<dbReference type="GO" id="GO:0006508">
    <property type="term" value="P:proteolysis"/>
    <property type="evidence" value="ECO:0007669"/>
    <property type="project" value="UniProtKB-KW"/>
</dbReference>
<dbReference type="InterPro" id="IPR004438">
    <property type="entry name" value="Peptidase_M3B"/>
</dbReference>
<dbReference type="EMBL" id="PHNE01000001">
    <property type="protein sequence ID" value="PPE06054.1"/>
    <property type="molecule type" value="Genomic_DNA"/>
</dbReference>
<accession>A0A2S5RFF7</accession>
<dbReference type="GO" id="GO:0006518">
    <property type="term" value="P:peptide metabolic process"/>
    <property type="evidence" value="ECO:0007669"/>
    <property type="project" value="TreeGrafter"/>
</dbReference>
<evidence type="ECO:0000256" key="1">
    <source>
        <dbReference type="ARBA" id="ARBA00022670"/>
    </source>
</evidence>
<dbReference type="CDD" id="cd09608">
    <property type="entry name" value="M3B_PepF"/>
    <property type="match status" value="1"/>
</dbReference>
<feature type="domain" description="Oligopeptidase F N-terminal" evidence="8">
    <location>
        <begin position="109"/>
        <end position="175"/>
    </location>
</feature>
<keyword evidence="3 6" id="KW-0378">Hydrolase</keyword>
<dbReference type="GO" id="GO:0004222">
    <property type="term" value="F:metalloendopeptidase activity"/>
    <property type="evidence" value="ECO:0007669"/>
    <property type="project" value="UniProtKB-UniRule"/>
</dbReference>
<name>A0A2S5RFF7_9MOLU</name>
<feature type="domain" description="Peptidase M3A/M3B catalytic" evidence="7">
    <location>
        <begin position="207"/>
        <end position="579"/>
    </location>
</feature>
<dbReference type="SUPFAM" id="SSF55486">
    <property type="entry name" value="Metalloproteases ('zincins'), catalytic domain"/>
    <property type="match status" value="1"/>
</dbReference>
<protein>
    <recommendedName>
        <fullName evidence="6">Oligopeptidase F</fullName>
        <ecNumber evidence="6">3.4.24.-</ecNumber>
    </recommendedName>
</protein>
<evidence type="ECO:0000313" key="10">
    <source>
        <dbReference type="Proteomes" id="UP000237865"/>
    </source>
</evidence>
<comment type="function">
    <text evidence="6">Has oligopeptidase activity and degrades a variety of small bioactive peptides.</text>
</comment>
<dbReference type="AlphaFoldDB" id="A0A2S5RFF7"/>
<dbReference type="PANTHER" id="PTHR11804">
    <property type="entry name" value="PROTEASE M3 THIMET OLIGOPEPTIDASE-RELATED"/>
    <property type="match status" value="1"/>
</dbReference>
<dbReference type="InterPro" id="IPR042088">
    <property type="entry name" value="OligoPept_F_C"/>
</dbReference>
<dbReference type="Proteomes" id="UP000237865">
    <property type="component" value="Unassembled WGS sequence"/>
</dbReference>
<dbReference type="InterPro" id="IPR013647">
    <property type="entry name" value="OligopepF_N_dom"/>
</dbReference>
<dbReference type="GO" id="GO:0046872">
    <property type="term" value="F:metal ion binding"/>
    <property type="evidence" value="ECO:0007669"/>
    <property type="project" value="UniProtKB-UniRule"/>
</dbReference>
<comment type="caution">
    <text evidence="9">The sequence shown here is derived from an EMBL/GenBank/DDBJ whole genome shotgun (WGS) entry which is preliminary data.</text>
</comment>
<organism evidence="9 10">
    <name type="scientific">Williamsoniiplasma lucivorax</name>
    <dbReference type="NCBI Taxonomy" id="209274"/>
    <lineage>
        <taxon>Bacteria</taxon>
        <taxon>Bacillati</taxon>
        <taxon>Mycoplasmatota</taxon>
        <taxon>Mollicutes</taxon>
        <taxon>Entomoplasmatales</taxon>
        <taxon>Williamsoniiplasma</taxon>
    </lineage>
</organism>
<reference evidence="9 10" key="1">
    <citation type="submission" date="2017-11" db="EMBL/GenBank/DDBJ databases">
        <title>Genome sequence of Entomoplasma lucivorax PIPN-2 (ATCC 49196).</title>
        <authorList>
            <person name="Lo W.-S."/>
            <person name="Gasparich G.E."/>
            <person name="Kuo C.-H."/>
        </authorList>
    </citation>
    <scope>NUCLEOTIDE SEQUENCE [LARGE SCALE GENOMIC DNA]</scope>
    <source>
        <strain evidence="9 10">PIPN-2</strain>
    </source>
</reference>
<evidence type="ECO:0000259" key="8">
    <source>
        <dbReference type="Pfam" id="PF08439"/>
    </source>
</evidence>
<dbReference type="NCBIfam" id="TIGR00181">
    <property type="entry name" value="pepF"/>
    <property type="match status" value="1"/>
</dbReference>
<gene>
    <name evidence="9" type="primary">pepF</name>
    <name evidence="9" type="ORF">ELUCI_v1c03450</name>
</gene>
<dbReference type="STRING" id="1399797.GCA_000518285_01852"/>
<keyword evidence="1 6" id="KW-0645">Protease</keyword>
<dbReference type="Gene3D" id="1.20.140.70">
    <property type="entry name" value="Oligopeptidase f, N-terminal domain"/>
    <property type="match status" value="1"/>
</dbReference>
<evidence type="ECO:0000256" key="5">
    <source>
        <dbReference type="ARBA" id="ARBA00023049"/>
    </source>
</evidence>
<dbReference type="Pfam" id="PF08439">
    <property type="entry name" value="Peptidase_M3_N"/>
    <property type="match status" value="1"/>
</dbReference>
<keyword evidence="2 6" id="KW-0479">Metal-binding</keyword>
<keyword evidence="4 6" id="KW-0862">Zinc</keyword>
<dbReference type="EC" id="3.4.24.-" evidence="6"/>
<evidence type="ECO:0000259" key="7">
    <source>
        <dbReference type="Pfam" id="PF01432"/>
    </source>
</evidence>
<dbReference type="PANTHER" id="PTHR11804:SF84">
    <property type="entry name" value="SACCHAROLYSIN"/>
    <property type="match status" value="1"/>
</dbReference>
<dbReference type="Pfam" id="PF01432">
    <property type="entry name" value="Peptidase_M3"/>
    <property type="match status" value="1"/>
</dbReference>
<dbReference type="Gene3D" id="1.10.1370.20">
    <property type="entry name" value="Oligoendopeptidase f, C-terminal domain"/>
    <property type="match status" value="1"/>
</dbReference>
<evidence type="ECO:0000256" key="3">
    <source>
        <dbReference type="ARBA" id="ARBA00022801"/>
    </source>
</evidence>
<evidence type="ECO:0000313" key="9">
    <source>
        <dbReference type="EMBL" id="PPE06054.1"/>
    </source>
</evidence>
<keyword evidence="5 6" id="KW-0482">Metalloprotease</keyword>
<comment type="similarity">
    <text evidence="6">Belongs to the peptidase M3B family.</text>
</comment>
<evidence type="ECO:0000256" key="2">
    <source>
        <dbReference type="ARBA" id="ARBA00022723"/>
    </source>
</evidence>
<sequence length="598" mass="69691">MMKRKDASSEYKWDFSHLYQNDQQWKKDLKLMVEKAEEYQLFQNRLKQKEVFFRYLALERELEIILDKMMMYLHDGDTDTANQNFQELEGLLDNECQKITIATAFIEPELKEVGEETIMIFLNSDPEYSRYQYGFKKFFENAKHLLTKHDEELLSKVGKSRGAIHALYDTLASADRRDEEVVYQNKQQILTQSLMAEIAEDTDPIQEQAYRLEVATIFNKNYTDHKHSFASIYEGILQGDVETVQIRNYESTLQASLSDDAVPVATYLKLLAVGKKYHQGLHEYVQLVKEHFEMEKFYLSDYSLKLVKNYDRKFNVEEAKTIIRAALKIMGEEYIQKLEIAWSNNKIDYYEDTNKRHGAYSTGGSGLDPIILMNWDDKLGSVNTLAHEIGHSVHTLFADQTQPYPLNNYPIIVAEVASTINEHLLFDYMYQHAAHDDEKIYLLQHRIKDLIGTFTTQIQYSAFEYQAHQLVENDQPLTADILGKLFAQTRAEYGYDVFDQEPDTQGLTYVWPYISHFFHSPYYVYKYAIDVVASFKLYQDIQAGNTQTTLNFLKAGGCQEPMKIMLDAGIDFTQEATYLPLIKAIDAYLQELKILLKK</sequence>
<dbReference type="InterPro" id="IPR001567">
    <property type="entry name" value="Pept_M3A_M3B_dom"/>
</dbReference>
<evidence type="ECO:0000256" key="4">
    <source>
        <dbReference type="ARBA" id="ARBA00022833"/>
    </source>
</evidence>
<evidence type="ECO:0000256" key="6">
    <source>
        <dbReference type="RuleBase" id="RU368091"/>
    </source>
</evidence>
<dbReference type="InterPro" id="IPR045090">
    <property type="entry name" value="Pept_M3A_M3B"/>
</dbReference>
<proteinExistence type="inferred from homology"/>
<keyword evidence="10" id="KW-1185">Reference proteome</keyword>
<comment type="cofactor">
    <cofactor evidence="6">
        <name>Zn(2+)</name>
        <dbReference type="ChEBI" id="CHEBI:29105"/>
    </cofactor>
    <text evidence="6">Binds 1 zinc ion.</text>
</comment>